<keyword evidence="7" id="KW-1185">Reference proteome</keyword>
<dbReference type="Proteomes" id="UP001055712">
    <property type="component" value="Unassembled WGS sequence"/>
</dbReference>
<comment type="subcellular location">
    <subcellularLocation>
        <location evidence="1">Cytoplasm</location>
        <location evidence="1">Cytoskeleton</location>
        <location evidence="1">Cilium axoneme</location>
    </subcellularLocation>
</comment>
<name>A0A9D4TU39_CHLVU</name>
<dbReference type="PANTHER" id="PTHR24373">
    <property type="entry name" value="SLIT RELATED LEUCINE-RICH REPEAT NEURONAL PROTEIN"/>
    <property type="match status" value="1"/>
</dbReference>
<dbReference type="EMBL" id="SIDB01000003">
    <property type="protein sequence ID" value="KAI3434712.1"/>
    <property type="molecule type" value="Genomic_DNA"/>
</dbReference>
<dbReference type="GO" id="GO:0005615">
    <property type="term" value="C:extracellular space"/>
    <property type="evidence" value="ECO:0007669"/>
    <property type="project" value="TreeGrafter"/>
</dbReference>
<evidence type="ECO:0000313" key="7">
    <source>
        <dbReference type="Proteomes" id="UP001055712"/>
    </source>
</evidence>
<dbReference type="InterPro" id="IPR001611">
    <property type="entry name" value="Leu-rich_rpt"/>
</dbReference>
<organism evidence="6 7">
    <name type="scientific">Chlorella vulgaris</name>
    <name type="common">Green alga</name>
    <dbReference type="NCBI Taxonomy" id="3077"/>
    <lineage>
        <taxon>Eukaryota</taxon>
        <taxon>Viridiplantae</taxon>
        <taxon>Chlorophyta</taxon>
        <taxon>core chlorophytes</taxon>
        <taxon>Trebouxiophyceae</taxon>
        <taxon>Chlorellales</taxon>
        <taxon>Chlorellaceae</taxon>
        <taxon>Chlorella clade</taxon>
        <taxon>Chlorella</taxon>
    </lineage>
</organism>
<accession>A0A9D4TU39</accession>
<dbReference type="InterPro" id="IPR032675">
    <property type="entry name" value="LRR_dom_sf"/>
</dbReference>
<keyword evidence="2" id="KW-0433">Leucine-rich repeat</keyword>
<dbReference type="SUPFAM" id="SSF52058">
    <property type="entry name" value="L domain-like"/>
    <property type="match status" value="1"/>
</dbReference>
<dbReference type="Gene3D" id="3.80.10.10">
    <property type="entry name" value="Ribonuclease Inhibitor"/>
    <property type="match status" value="2"/>
</dbReference>
<dbReference type="SMART" id="SM00369">
    <property type="entry name" value="LRR_TYP"/>
    <property type="match status" value="5"/>
</dbReference>
<protein>
    <submittedName>
        <fullName evidence="6">Uncharacterized protein</fullName>
    </submittedName>
</protein>
<evidence type="ECO:0000256" key="1">
    <source>
        <dbReference type="ARBA" id="ARBA00004430"/>
    </source>
</evidence>
<dbReference type="InterPro" id="IPR050328">
    <property type="entry name" value="Dev_Immune_Receptor"/>
</dbReference>
<evidence type="ECO:0000256" key="2">
    <source>
        <dbReference type="ARBA" id="ARBA00022614"/>
    </source>
</evidence>
<dbReference type="GO" id="GO:0031012">
    <property type="term" value="C:extracellular matrix"/>
    <property type="evidence" value="ECO:0007669"/>
    <property type="project" value="TreeGrafter"/>
</dbReference>
<keyword evidence="4" id="KW-0677">Repeat</keyword>
<dbReference type="PROSITE" id="PS51450">
    <property type="entry name" value="LRR"/>
    <property type="match status" value="1"/>
</dbReference>
<keyword evidence="3" id="KW-0732">Signal</keyword>
<evidence type="ECO:0000256" key="5">
    <source>
        <dbReference type="SAM" id="MobiDB-lite"/>
    </source>
</evidence>
<dbReference type="Pfam" id="PF12799">
    <property type="entry name" value="LRR_4"/>
    <property type="match status" value="1"/>
</dbReference>
<comment type="caution">
    <text evidence="6">The sequence shown here is derived from an EMBL/GenBank/DDBJ whole genome shotgun (WGS) entry which is preliminary data.</text>
</comment>
<dbReference type="InterPro" id="IPR003591">
    <property type="entry name" value="Leu-rich_rpt_typical-subtyp"/>
</dbReference>
<gene>
    <name evidence="6" type="ORF">D9Q98_002773</name>
</gene>
<dbReference type="Pfam" id="PF13855">
    <property type="entry name" value="LRR_8"/>
    <property type="match status" value="1"/>
</dbReference>
<evidence type="ECO:0000256" key="3">
    <source>
        <dbReference type="ARBA" id="ARBA00022729"/>
    </source>
</evidence>
<sequence>MASCGLLEERHRPKSKGGANPSSRCGFPAATRRAAGELALAVLAPGLPQLAIFGHLEQDNKLRLSATCTGLRQASLAWFPQVTVFVRPGKIDAVSLAAWLERHQAQLDLLWPDQASSRGASNWECSTISALPVRLVSSLSSDGGLPAAASVLTALTRLSFNWLCGDSEFSPPADLLKPMSRLRQLSMMQVNLSSTAKALLALPALKDLQALALPRCKLQAVPPALSSLTRLTSLDLSDNRILGTAFLASLQRLQSLNLVSCSLTSVPQQLSALAALTRLSLSENSLLDGGWQHLLPLVQLQHLDLWRCELTAVPQQLSALTALTTVDITHTDIESVWQHLMPLVRLCQLDLSCFSLTAVPEQLSTMTALTLLDLSDNPKLACGWQHLLPRLQTLSLSNCGISAVPEQLSTLTALTRLNLSGNDELAGGWQHLLPLIRLRSLSLWNVRHPPSSAHPKWAALPHLDID</sequence>
<evidence type="ECO:0000256" key="4">
    <source>
        <dbReference type="ARBA" id="ARBA00022737"/>
    </source>
</evidence>
<reference evidence="6" key="1">
    <citation type="journal article" date="2019" name="Plant J.">
        <title>Chlorella vulgaris genome assembly and annotation reveals the molecular basis for metabolic acclimation to high light conditions.</title>
        <authorList>
            <person name="Cecchin M."/>
            <person name="Marcolungo L."/>
            <person name="Rossato M."/>
            <person name="Girolomoni L."/>
            <person name="Cosentino E."/>
            <person name="Cuine S."/>
            <person name="Li-Beisson Y."/>
            <person name="Delledonne M."/>
            <person name="Ballottari M."/>
        </authorList>
    </citation>
    <scope>NUCLEOTIDE SEQUENCE</scope>
    <source>
        <strain evidence="6">211/11P</strain>
    </source>
</reference>
<proteinExistence type="predicted"/>
<dbReference type="GO" id="GO:0005930">
    <property type="term" value="C:axoneme"/>
    <property type="evidence" value="ECO:0007669"/>
    <property type="project" value="UniProtKB-SubCell"/>
</dbReference>
<feature type="region of interest" description="Disordered" evidence="5">
    <location>
        <begin position="1"/>
        <end position="25"/>
    </location>
</feature>
<reference evidence="6" key="2">
    <citation type="submission" date="2020-11" db="EMBL/GenBank/DDBJ databases">
        <authorList>
            <person name="Cecchin M."/>
            <person name="Marcolungo L."/>
            <person name="Rossato M."/>
            <person name="Girolomoni L."/>
            <person name="Cosentino E."/>
            <person name="Cuine S."/>
            <person name="Li-Beisson Y."/>
            <person name="Delledonne M."/>
            <person name="Ballottari M."/>
        </authorList>
    </citation>
    <scope>NUCLEOTIDE SEQUENCE</scope>
    <source>
        <strain evidence="6">211/11P</strain>
        <tissue evidence="6">Whole cell</tissue>
    </source>
</reference>
<dbReference type="InterPro" id="IPR025875">
    <property type="entry name" value="Leu-rich_rpt_4"/>
</dbReference>
<evidence type="ECO:0000313" key="6">
    <source>
        <dbReference type="EMBL" id="KAI3434712.1"/>
    </source>
</evidence>
<dbReference type="AlphaFoldDB" id="A0A9D4TU39"/>
<dbReference type="PANTHER" id="PTHR24373:SF38">
    <property type="entry name" value="LEUCINE-RICH REPEAT AND IMMUNOGLOBULIN-LIKE DOMAIN-CONTAINING NOGO RECEPTOR-INTERACTING PROTEIN 2"/>
    <property type="match status" value="1"/>
</dbReference>
<dbReference type="OrthoDB" id="2016095at2759"/>